<dbReference type="FunFam" id="1.20.58.1120:FF:000002">
    <property type="entry name" value="Dynein heavy chain 9, axonemal"/>
    <property type="match status" value="1"/>
</dbReference>
<evidence type="ECO:0000313" key="19">
    <source>
        <dbReference type="EMBL" id="CAG6476027.1"/>
    </source>
</evidence>
<comment type="subcellular location">
    <subcellularLocation>
        <location evidence="1">Cytoplasm</location>
        <location evidence="1">Cytoskeleton</location>
        <location evidence="1">Flagellum axoneme</location>
    </subcellularLocation>
</comment>
<evidence type="ECO:0000259" key="18">
    <source>
        <dbReference type="SMART" id="SM00382"/>
    </source>
</evidence>
<dbReference type="FunFam" id="3.40.50.300:FF:000667">
    <property type="entry name" value="Dynein axonemal heavy chain 11"/>
    <property type="match status" value="1"/>
</dbReference>
<dbReference type="InterPro" id="IPR035699">
    <property type="entry name" value="AAA_6"/>
</dbReference>
<keyword evidence="7" id="KW-0067">ATP-binding</keyword>
<dbReference type="GO" id="GO:0007018">
    <property type="term" value="P:microtubule-based movement"/>
    <property type="evidence" value="ECO:0007669"/>
    <property type="project" value="InterPro"/>
</dbReference>
<keyword evidence="10 15" id="KW-0175">Coiled coil</keyword>
<dbReference type="GO" id="GO:0030286">
    <property type="term" value="C:dynein complex"/>
    <property type="evidence" value="ECO:0007669"/>
    <property type="project" value="UniProtKB-KW"/>
</dbReference>
<feature type="region of interest" description="Disordered" evidence="16">
    <location>
        <begin position="3110"/>
        <end position="3130"/>
    </location>
</feature>
<dbReference type="InterPro" id="IPR026983">
    <property type="entry name" value="DHC"/>
</dbReference>
<dbReference type="InterPro" id="IPR013594">
    <property type="entry name" value="Dynein_heavy_tail"/>
</dbReference>
<evidence type="ECO:0000256" key="4">
    <source>
        <dbReference type="ARBA" id="ARBA00022701"/>
    </source>
</evidence>
<evidence type="ECO:0000256" key="2">
    <source>
        <dbReference type="ARBA" id="ARBA00008887"/>
    </source>
</evidence>
<evidence type="ECO:0000256" key="15">
    <source>
        <dbReference type="SAM" id="Coils"/>
    </source>
</evidence>
<dbReference type="InterPro" id="IPR013602">
    <property type="entry name" value="Dynein_heavy_linker"/>
</dbReference>
<keyword evidence="17" id="KW-0472">Membrane</keyword>
<keyword evidence="9" id="KW-0243">Dynein</keyword>
<dbReference type="Pfam" id="PF12775">
    <property type="entry name" value="AAA_7"/>
    <property type="match status" value="1"/>
</dbReference>
<feature type="transmembrane region" description="Helical" evidence="17">
    <location>
        <begin position="55"/>
        <end position="78"/>
    </location>
</feature>
<dbReference type="FunFam" id="1.10.472.130:FF:000001">
    <property type="entry name" value="Dynein, axonemal, heavy chain 9"/>
    <property type="match status" value="1"/>
</dbReference>
<dbReference type="FunFam" id="1.10.8.710:FF:000002">
    <property type="entry name" value="dynein heavy chain 17, axonemal"/>
    <property type="match status" value="1"/>
</dbReference>
<evidence type="ECO:0000256" key="14">
    <source>
        <dbReference type="ARBA" id="ARBA00023273"/>
    </source>
</evidence>
<feature type="coiled-coil region" evidence="15">
    <location>
        <begin position="740"/>
        <end position="839"/>
    </location>
</feature>
<dbReference type="Pfam" id="PF12777">
    <property type="entry name" value="MT"/>
    <property type="match status" value="1"/>
</dbReference>
<dbReference type="Gene3D" id="1.20.58.1120">
    <property type="match status" value="1"/>
</dbReference>
<dbReference type="InterPro" id="IPR043157">
    <property type="entry name" value="Dynein_AAA1S"/>
</dbReference>
<evidence type="ECO:0000256" key="17">
    <source>
        <dbReference type="SAM" id="Phobius"/>
    </source>
</evidence>
<dbReference type="InterPro" id="IPR024317">
    <property type="entry name" value="Dynein_heavy_chain_D4_dom"/>
</dbReference>
<dbReference type="EMBL" id="HBUE01077817">
    <property type="protein sequence ID" value="CAG6476027.1"/>
    <property type="molecule type" value="Transcribed_RNA"/>
</dbReference>
<dbReference type="FunFam" id="1.20.140.100:FF:000001">
    <property type="entry name" value="dynein heavy chain 17, axonemal"/>
    <property type="match status" value="1"/>
</dbReference>
<sequence length="3204" mass="368776">MEGASGSSNSDPRFEFLGSFVQKTLKLKPEKWHRLVTLEEHKAVMKEFFDNHSSLVLIIILTPSAQLIPIVSFPIAALKNKGVYFVKKNTIEVPREGCKDCLVVGDLATRTIDQLSCLVDEIFVPLLSNPDNHEGWPEMVAQDVQKQVHSLKSTVYQVQGQVSGQTVLPMPVGVDKCVQTAKELVVNAECSINLYLKSAIEGVVIKWATQVNDVMLETSSNAFNGGQNPVPSVEINFWNNRLKNLTYIYEQLRHERIRSMALILEFTDSAYYPCFKTLFKNVVTALAEARDITLYLNPLTRHFQQLEDTEFSESKVLLKPLMHVVCLIWSNSMYYCHSAKLIVLLRQICNLIIQQAKRFLDPSSIFHSDIDEAMQRISLSIQILKYFRTVYDEYKDNIAPFFKDRPVVNWTFHPNAVFERFNAFLERLFTIQWFFNTVIEFLKLEKVEIGGLKGRALSARITGVSVEFNQCFSVFASKTYDVLDPDDPTFKEDFVKFQDRILELDLKLAAILCQAFDDCHNLESVFKLISIVGTVLDRPKIREEFTGKYRQILYMIDEELSTCEDIYEMQMEHYRKDGHIFVDRSAPPVTACIRWVLQLTNRITTPIKQFQTLQHPVVQSEEGSSLVVRYNELIRKLKEFEKSIFDKWAVTVESTIEENLDKPLIVRKRNSSELVLNFSPDLFSILREVHYLRLMEIAEIPERGLEFSEKSNIFRSYTLNLEKTIEWYNKIRRNCTAVELELIKGEIKMIDELLERATDELTWNSEDVTEYMMKIRQPVDQLQQRMNSIQNNLKEIRALMSLWAKAPLFERKDSKKDTVLCLEERNDRKSKRYAELESAATKVHQLLEANMHLFEMQDTQDDPNWVKYVVFVDNIIHESLLFMIGISMGYLVENMDPGNNLAPLFESRLELLEPELMFVPSLNPTDPNGFNFLLAALVDDITHMSSLIPRLLKSAGKTYEQKIMNISDIQEMKIEVLQGVDKVIQEAAQFCGDFERYSYLWLEDREYSMEIFLEYGRQLEMDELELIANKDPEAPQPCPPTIEAFREQIDHYEALYLEIEKIEPFQIFNAWFQVDVRPFRQSLLNIVRKWGNMFKDHLVTNVTYSLTDLGNFIRKADEGLLQVVKEGDYDGLVNIMAYLFHVKERTATTDEMFEPMKETIELLKYYDMDIPEEVNVYLQELPEQWANTKKIALTVKQQVAPLQANEVVGIRNKIAAFDLHIALFRDIFRTYDFFKYENAEPYILLNRINGDIERLERDMSIIQESGSLFEVPVPEFKLLRQCRKEMKMLKQLWDYVFIVRTSIEDWKTTPWRKVDVENMDIECKKFAKDIRLLDKEMRSWDTYMTLEATVKNMLTSLRAVGELQNPAIRERHWNQLMSSTKVQFIMDKNTTLSDLLALNLHECEEEVKNIVDKAVKEMSMEKILRDLNTTWSIMEFEHEIHARTGCSLLKASEELIETLEENQVVLQNLMTSKFVAHFLEEVSSWQKQLTTADNVITVWFEVQRTWTHLESIFMSSEDIRKQLPIDSARFDQIDTDFKVMMEEMSKTSNVIHATNRDGLVEKLDGLQGQLTLCEKALAEYLETKRLYFPRFYFVSSADLLDILSNGNRPEVVCKHLTKLFDSIAKLKFQSEDDGKVKQSLGMIAKDTEYVKFFEICGCTGAVEVWLNQVQNSMRSSLRSYIADAVVAYEEKQREHWLFDYPAQVSLCGTQIWWSTEVNIAFSRLEEGYDNAIKDYYKKQISQLSTLITLLLGELTRGDRQKIMTICTIDVHSRDVVSKLIQSKVETASAFQWQSQLRHRWDDVEKDCFANICDAQFVYSHEYLGNTPRLVITPLTDRCYITLTQSLHLVMGGGPAGPAGTGKTETTKDLGRALGIMVYVFNCSEQMDYKSCGNIYKGLAQTGAWGCFDEFNRISVEVLSVVAVQVKSVQDAIRDKKDTFDFMGEIIACVPTVGIFITMNPGYAGRTELPENLKALFRPCAMVVPDFELICEIMLVAEGFQDARVLARKFITLYTLCKELLSKQDHYDWGLRAIKSVLVVAGSLKRGDPGRPEEEVLMRALRDFNIPKIVTDDMPVFMGLIGDLFPALDVPRKRDMEFEKTVKQATLDLALQPEDNFILKVVQLEELLEVRHSVFIVGNAGTGKTQVWKTLYKTYQNIKKKPVFNDLNPKAVTNDELFGIINPATREWKDGLFSVIMREQANLPGDNPKWIILDGDIDPMWIESLNTVMDDNKVLTLASNERIALTPLMRLIFEISNLRTATPATVSRAGILYINPQDLGWNPYVTSWIETRTIPAEKSNLVILFDKYIPACLDNIRTRFKKITPVAEMAHIQMLCHLLECLLIPINTPADCPKEWHDLYFVFSCVWAFGSAMFQDAAIDYRVEFSKWWVNEFKTVKFPPTGTVFDYFIDTETKHWTPWTEILPKFEMDCDQPLQAVLVHTSESIRLRFFLDLLMERGNPVMLVGIAGCGKTVVVNEKLGSLNENFAIANIPFNFYTTSEMLQKVMEKPLEKKAGRNYGPPGSKTLIYFIDDMNMPEVDTYGTVQPHTLIRQHMDYTHWYDRNKLTLKDIHNCQYVSCMNPTSGSFTINPRLQRHFCVFAVSFPGSEAVTTIYHSILLQHFANAEQKFNIAVTKISQNIVAASLALHSKVAQVFLPTAIKFHYVFNLRDLTNVFQGLLFSTNDCLTTSSDFIRLWLHETQRVYGDKLLDDKDIDSFTKMQNDLVKKSFEEIDESIVFDKPNIYCHFAGGIGEPKYMPISDWGVLTKLLQEAMMSYNDLIAAMNLVLFEDAMMHVCRINRILESPRGSALLVGVGGSGKQSLSRLAAFISSLEVAQIQLKKGYSVADLKNELSGLYLKAGMKNVGIMFLMTDAQVSNESFLVIINDLLSSGEIADLFPDDEVENIISGVRNEVKGAGLVDTRENCWKFFIDRVRRQLKVVLCFSPVGVTLRVRSRKFPAIITCTQINWFHEWPQEALMSVSLRFLQELTILPNDCRDSIARFMAYVHTSVNSMSKIYLQNERRYNYTTPKSYLEQISLYDKLLKDKHGDLRQKVERLENGLEKLRTTADQVASLKQKLAVQEIELKEKNDAADALIEMVGIETEKVQTEKAIADEEEQKSGRHCPGGRQEATRLRGRSCEGRTCTACGPGSFEHPQQGQPNRVEVVRFASWCRDQRDGCRYGSTRSERENSQRSQLESGQNHHGQS</sequence>
<dbReference type="InterPro" id="IPR027417">
    <property type="entry name" value="P-loop_NTPase"/>
</dbReference>
<dbReference type="GO" id="GO:0045505">
    <property type="term" value="F:dynein intermediate chain binding"/>
    <property type="evidence" value="ECO:0007669"/>
    <property type="project" value="InterPro"/>
</dbReference>
<dbReference type="Pfam" id="PF17852">
    <property type="entry name" value="Dynein_AAA_lid"/>
    <property type="match status" value="1"/>
</dbReference>
<dbReference type="Gene3D" id="3.40.50.300">
    <property type="entry name" value="P-loop containing nucleotide triphosphate hydrolases"/>
    <property type="match status" value="3"/>
</dbReference>
<dbReference type="GO" id="GO:0005930">
    <property type="term" value="C:axoneme"/>
    <property type="evidence" value="ECO:0007669"/>
    <property type="project" value="UniProtKB-ARBA"/>
</dbReference>
<dbReference type="FunFam" id="3.20.180.20:FF:000001">
    <property type="entry name" value="Dynein axonemal heavy chain 5"/>
    <property type="match status" value="1"/>
</dbReference>
<evidence type="ECO:0000256" key="1">
    <source>
        <dbReference type="ARBA" id="ARBA00004611"/>
    </source>
</evidence>
<dbReference type="FunFam" id="3.40.50.300:FF:001810">
    <property type="entry name" value="Cytoplasmic dynein 2 heavy chain 1"/>
    <property type="match status" value="1"/>
</dbReference>
<dbReference type="InterPro" id="IPR042228">
    <property type="entry name" value="Dynein_linker_3"/>
</dbReference>
<keyword evidence="17" id="KW-1133">Transmembrane helix</keyword>
<dbReference type="FunFam" id="1.20.920.30:FF:000003">
    <property type="entry name" value="Dynein axonemal heavy chain 17"/>
    <property type="match status" value="1"/>
</dbReference>
<evidence type="ECO:0000256" key="12">
    <source>
        <dbReference type="ARBA" id="ARBA00023175"/>
    </source>
</evidence>
<evidence type="ECO:0000256" key="11">
    <source>
        <dbReference type="ARBA" id="ARBA00023069"/>
    </source>
</evidence>
<dbReference type="InterPro" id="IPR042222">
    <property type="entry name" value="Dynein_2_N"/>
</dbReference>
<dbReference type="InterPro" id="IPR041589">
    <property type="entry name" value="DNAH3_AAA_lid_1"/>
</dbReference>
<evidence type="ECO:0000256" key="6">
    <source>
        <dbReference type="ARBA" id="ARBA00022741"/>
    </source>
</evidence>
<organism evidence="19">
    <name type="scientific">Culex pipiens</name>
    <name type="common">House mosquito</name>
    <dbReference type="NCBI Taxonomy" id="7175"/>
    <lineage>
        <taxon>Eukaryota</taxon>
        <taxon>Metazoa</taxon>
        <taxon>Ecdysozoa</taxon>
        <taxon>Arthropoda</taxon>
        <taxon>Hexapoda</taxon>
        <taxon>Insecta</taxon>
        <taxon>Pterygota</taxon>
        <taxon>Neoptera</taxon>
        <taxon>Endopterygota</taxon>
        <taxon>Diptera</taxon>
        <taxon>Nematocera</taxon>
        <taxon>Culicoidea</taxon>
        <taxon>Culicidae</taxon>
        <taxon>Culicinae</taxon>
        <taxon>Culicini</taxon>
        <taxon>Culex</taxon>
        <taxon>Culex</taxon>
    </lineage>
</organism>
<keyword evidence="12" id="KW-0505">Motor protein</keyword>
<feature type="compositionally biased region" description="Polar residues" evidence="16">
    <location>
        <begin position="3190"/>
        <end position="3204"/>
    </location>
</feature>
<keyword evidence="11" id="KW-0969">Cilium</keyword>
<dbReference type="Pfam" id="PF08393">
    <property type="entry name" value="DHC_N2"/>
    <property type="match status" value="1"/>
</dbReference>
<dbReference type="Pfam" id="PF12774">
    <property type="entry name" value="AAA_6"/>
    <property type="match status" value="1"/>
</dbReference>
<evidence type="ECO:0000256" key="3">
    <source>
        <dbReference type="ARBA" id="ARBA00022490"/>
    </source>
</evidence>
<dbReference type="Pfam" id="PF12780">
    <property type="entry name" value="AAA_8"/>
    <property type="match status" value="1"/>
</dbReference>
<dbReference type="SMART" id="SM00382">
    <property type="entry name" value="AAA"/>
    <property type="match status" value="2"/>
</dbReference>
<dbReference type="GO" id="GO:0005524">
    <property type="term" value="F:ATP binding"/>
    <property type="evidence" value="ECO:0007669"/>
    <property type="project" value="UniProtKB-KW"/>
</dbReference>
<dbReference type="GO" id="GO:0005874">
    <property type="term" value="C:microtubule"/>
    <property type="evidence" value="ECO:0007669"/>
    <property type="project" value="UniProtKB-KW"/>
</dbReference>
<keyword evidence="13" id="KW-0206">Cytoskeleton</keyword>
<dbReference type="Gene3D" id="3.20.180.20">
    <property type="entry name" value="Dynein heavy chain, N-terminal domain 2"/>
    <property type="match status" value="1"/>
</dbReference>
<dbReference type="Gene3D" id="1.10.8.710">
    <property type="match status" value="1"/>
</dbReference>
<evidence type="ECO:0000256" key="8">
    <source>
        <dbReference type="ARBA" id="ARBA00022846"/>
    </source>
</evidence>
<dbReference type="Gene3D" id="1.20.140.100">
    <property type="entry name" value="Dynein heavy chain, N-terminal domain 2"/>
    <property type="match status" value="1"/>
</dbReference>
<keyword evidence="5" id="KW-0677">Repeat</keyword>
<evidence type="ECO:0000256" key="7">
    <source>
        <dbReference type="ARBA" id="ARBA00022840"/>
    </source>
</evidence>
<evidence type="ECO:0000256" key="10">
    <source>
        <dbReference type="ARBA" id="ARBA00023054"/>
    </source>
</evidence>
<dbReference type="Gene3D" id="1.20.920.20">
    <property type="match status" value="1"/>
</dbReference>
<keyword evidence="14" id="KW-0966">Cell projection</keyword>
<keyword evidence="4" id="KW-0493">Microtubule</keyword>
<dbReference type="InterPro" id="IPR041466">
    <property type="entry name" value="Dynein_AAA5_ext"/>
</dbReference>
<reference evidence="19" key="1">
    <citation type="submission" date="2021-05" db="EMBL/GenBank/DDBJ databases">
        <authorList>
            <person name="Alioto T."/>
            <person name="Alioto T."/>
            <person name="Gomez Garrido J."/>
        </authorList>
    </citation>
    <scope>NUCLEOTIDE SEQUENCE</scope>
</reference>
<accession>A0A8D8BIF9</accession>
<evidence type="ECO:0000256" key="5">
    <source>
        <dbReference type="ARBA" id="ARBA00022737"/>
    </source>
</evidence>
<dbReference type="PANTHER" id="PTHR45703">
    <property type="entry name" value="DYNEIN HEAVY CHAIN"/>
    <property type="match status" value="1"/>
</dbReference>
<keyword evidence="17" id="KW-0812">Transmembrane</keyword>
<dbReference type="Gene3D" id="1.20.920.30">
    <property type="match status" value="1"/>
</dbReference>
<keyword evidence="6" id="KW-0547">Nucleotide-binding</keyword>
<dbReference type="Pfam" id="PF17857">
    <property type="entry name" value="AAA_lid_1"/>
    <property type="match status" value="1"/>
</dbReference>
<dbReference type="Gene3D" id="1.10.287.2620">
    <property type="match status" value="1"/>
</dbReference>
<keyword evidence="8" id="KW-0282">Flagellum</keyword>
<dbReference type="InterPro" id="IPR024743">
    <property type="entry name" value="Dynein_HC_stalk"/>
</dbReference>
<feature type="domain" description="AAA+ ATPase" evidence="18">
    <location>
        <begin position="1851"/>
        <end position="1987"/>
    </location>
</feature>
<feature type="compositionally biased region" description="Basic and acidic residues" evidence="16">
    <location>
        <begin position="3174"/>
        <end position="3189"/>
    </location>
</feature>
<name>A0A8D8BIF9_CULPI</name>
<evidence type="ECO:0000256" key="9">
    <source>
        <dbReference type="ARBA" id="ARBA00023017"/>
    </source>
</evidence>
<evidence type="ECO:0000256" key="13">
    <source>
        <dbReference type="ARBA" id="ARBA00023212"/>
    </source>
</evidence>
<dbReference type="InterPro" id="IPR003593">
    <property type="entry name" value="AAA+_ATPase"/>
</dbReference>
<protein>
    <submittedName>
        <fullName evidence="19">Dynein beta chain, ciliary</fullName>
    </submittedName>
</protein>
<dbReference type="SUPFAM" id="SSF52540">
    <property type="entry name" value="P-loop containing nucleoside triphosphate hydrolases"/>
    <property type="match status" value="4"/>
</dbReference>
<comment type="similarity">
    <text evidence="2">Belongs to the dynein heavy chain family.</text>
</comment>
<proteinExistence type="inferred from homology"/>
<dbReference type="GO" id="GO:0031514">
    <property type="term" value="C:motile cilium"/>
    <property type="evidence" value="ECO:0007669"/>
    <property type="project" value="UniProtKB-ARBA"/>
</dbReference>
<feature type="region of interest" description="Disordered" evidence="16">
    <location>
        <begin position="3174"/>
        <end position="3204"/>
    </location>
</feature>
<feature type="domain" description="AAA+ ATPase" evidence="18">
    <location>
        <begin position="2456"/>
        <end position="2601"/>
    </location>
</feature>
<evidence type="ECO:0000256" key="16">
    <source>
        <dbReference type="SAM" id="MobiDB-lite"/>
    </source>
</evidence>
<dbReference type="FunFam" id="3.40.50.300:FF:000219">
    <property type="entry name" value="Dynein axonemal heavy chain 17"/>
    <property type="match status" value="1"/>
</dbReference>
<keyword evidence="3" id="KW-0963">Cytoplasm</keyword>
<dbReference type="Gene3D" id="1.10.472.130">
    <property type="match status" value="1"/>
</dbReference>
<dbReference type="Pfam" id="PF08385">
    <property type="entry name" value="DHC_N1"/>
    <property type="match status" value="1"/>
</dbReference>
<dbReference type="GO" id="GO:0051959">
    <property type="term" value="F:dynein light intermediate chain binding"/>
    <property type="evidence" value="ECO:0007669"/>
    <property type="project" value="InterPro"/>
</dbReference>
<dbReference type="FunFam" id="1.10.287.2620:FF:000004">
    <property type="entry name" value="Dynein axonemal heavy chain 17"/>
    <property type="match status" value="1"/>
</dbReference>
<dbReference type="PANTHER" id="PTHR45703:SF8">
    <property type="entry name" value="DYNEINS HEAVY CHAIN"/>
    <property type="match status" value="1"/>
</dbReference>